<evidence type="ECO:0000313" key="17">
    <source>
        <dbReference type="Proteomes" id="UP000000305"/>
    </source>
</evidence>
<name>E9FUG9_DAPPU</name>
<keyword evidence="9 15" id="KW-0496">Mitochondrion</keyword>
<keyword evidence="6 15" id="KW-0999">Mitochondrion inner membrane</keyword>
<gene>
    <name evidence="16" type="ORF">DAPPUDRAFT_230269</name>
</gene>
<dbReference type="KEGG" id="dpx:DAPPUDRAFT_230269"/>
<dbReference type="AlphaFoldDB" id="E9FUG9"/>
<dbReference type="Proteomes" id="UP000000305">
    <property type="component" value="Unassembled WGS sequence"/>
</dbReference>
<keyword evidence="3 15" id="KW-0813">Transport</keyword>
<keyword evidence="8 15" id="KW-0406">Ion transport</keyword>
<dbReference type="GO" id="GO:0015986">
    <property type="term" value="P:proton motive force-driven ATP synthesis"/>
    <property type="evidence" value="ECO:0007669"/>
    <property type="project" value="InterPro"/>
</dbReference>
<evidence type="ECO:0000256" key="4">
    <source>
        <dbReference type="ARBA" id="ARBA00022547"/>
    </source>
</evidence>
<evidence type="ECO:0000256" key="12">
    <source>
        <dbReference type="ARBA" id="ARBA00057306"/>
    </source>
</evidence>
<dbReference type="InterPro" id="IPR008386">
    <property type="entry name" value="ATP_synth_F0_esu_mt"/>
</dbReference>
<keyword evidence="10" id="KW-0472">Membrane</keyword>
<comment type="subcellular location">
    <subcellularLocation>
        <location evidence="1 15">Mitochondrion inner membrane</location>
    </subcellularLocation>
</comment>
<sequence length="84" mass="9525">MAALAPVQVSPLIKFGRWSALLLGFMWGSHRYSTLKASETAWRVEEAERKIVKDAHKATEKTRLNREELLYLADQAGVKVPPNF</sequence>
<dbReference type="FunCoup" id="E9FUG9">
    <property type="interactions" value="803"/>
</dbReference>
<keyword evidence="17" id="KW-1185">Reference proteome</keyword>
<comment type="subunit">
    <text evidence="15">F-type ATPases have 2 components, CF(1) - the catalytic core - and CF(0) - the membrane proton channel. CF(1) and CF(0) have multiple subunits.</text>
</comment>
<comment type="similarity">
    <text evidence="2 15">Belongs to the ATPase e subunit family.</text>
</comment>
<dbReference type="OrthoDB" id="9982108at2759"/>
<comment type="subunit">
    <text evidence="13">Component of the ATP synthase complex composed at least of ATP5F1A/subunit alpha, ATP5F1B/subunit beta, ATP5MC1/subunit c (homooctomer), MT-ATP6/subunit a, MT-ATP8/subunit 8, ATP5ME/subunit e, ATP5MF/subunit f, ATP5MG/subunit g, ATP5MK/subunit k, ATP5MJ/subunit j, ATP5F1C/subunit gamma, ATP5F1D/subunit delta, ATP5F1E/subunit epsilon, ATP5PF/subunit F6, ATP5PB/subunit b, ATP5PD/subunit d, ATP5PO/subunit OSCP. ATP synthase complex consists of a soluble F(1) head domain (subunits alpha(3) and beta(3)) - the catalytic core - and a membrane F(0) domain - the membrane proton channel (subunits c, a, 8, e, f, g, k and j). These two domains are linked by a central stalk (subunits gamma, delta, and epsilon) rotating inside the F1 region and a stationary peripheral stalk (subunits F6, b, d, and OSCP).</text>
</comment>
<reference evidence="16 17" key="1">
    <citation type="journal article" date="2011" name="Science">
        <title>The ecoresponsive genome of Daphnia pulex.</title>
        <authorList>
            <person name="Colbourne J.K."/>
            <person name="Pfrender M.E."/>
            <person name="Gilbert D."/>
            <person name="Thomas W.K."/>
            <person name="Tucker A."/>
            <person name="Oakley T.H."/>
            <person name="Tokishita S."/>
            <person name="Aerts A."/>
            <person name="Arnold G.J."/>
            <person name="Basu M.K."/>
            <person name="Bauer D.J."/>
            <person name="Caceres C.E."/>
            <person name="Carmel L."/>
            <person name="Casola C."/>
            <person name="Choi J.H."/>
            <person name="Detter J.C."/>
            <person name="Dong Q."/>
            <person name="Dusheyko S."/>
            <person name="Eads B.D."/>
            <person name="Frohlich T."/>
            <person name="Geiler-Samerotte K.A."/>
            <person name="Gerlach D."/>
            <person name="Hatcher P."/>
            <person name="Jogdeo S."/>
            <person name="Krijgsveld J."/>
            <person name="Kriventseva E.V."/>
            <person name="Kultz D."/>
            <person name="Laforsch C."/>
            <person name="Lindquist E."/>
            <person name="Lopez J."/>
            <person name="Manak J.R."/>
            <person name="Muller J."/>
            <person name="Pangilinan J."/>
            <person name="Patwardhan R.P."/>
            <person name="Pitluck S."/>
            <person name="Pritham E.J."/>
            <person name="Rechtsteiner A."/>
            <person name="Rho M."/>
            <person name="Rogozin I.B."/>
            <person name="Sakarya O."/>
            <person name="Salamov A."/>
            <person name="Schaack S."/>
            <person name="Shapiro H."/>
            <person name="Shiga Y."/>
            <person name="Skalitzky C."/>
            <person name="Smith Z."/>
            <person name="Souvorov A."/>
            <person name="Sung W."/>
            <person name="Tang Z."/>
            <person name="Tsuchiya D."/>
            <person name="Tu H."/>
            <person name="Vos H."/>
            <person name="Wang M."/>
            <person name="Wolf Y.I."/>
            <person name="Yamagata H."/>
            <person name="Yamada T."/>
            <person name="Ye Y."/>
            <person name="Shaw J.R."/>
            <person name="Andrews J."/>
            <person name="Crease T.J."/>
            <person name="Tang H."/>
            <person name="Lucas S.M."/>
            <person name="Robertson H.M."/>
            <person name="Bork P."/>
            <person name="Koonin E.V."/>
            <person name="Zdobnov E.M."/>
            <person name="Grigoriev I.V."/>
            <person name="Lynch M."/>
            <person name="Boore J.L."/>
        </authorList>
    </citation>
    <scope>NUCLEOTIDE SEQUENCE [LARGE SCALE GENOMIC DNA]</scope>
</reference>
<dbReference type="OMA" id="MWGSHRY"/>
<evidence type="ECO:0000256" key="7">
    <source>
        <dbReference type="ARBA" id="ARBA00022990"/>
    </source>
</evidence>
<dbReference type="PhylomeDB" id="E9FUG9"/>
<evidence type="ECO:0000313" key="16">
    <source>
        <dbReference type="EMBL" id="EFX88726.1"/>
    </source>
</evidence>
<dbReference type="GO" id="GO:0015078">
    <property type="term" value="F:proton transmembrane transporter activity"/>
    <property type="evidence" value="ECO:0007669"/>
    <property type="project" value="InterPro"/>
</dbReference>
<evidence type="ECO:0000256" key="5">
    <source>
        <dbReference type="ARBA" id="ARBA00022781"/>
    </source>
</evidence>
<protein>
    <recommendedName>
        <fullName evidence="14 15">ATP synthase F(0) complex subunit e, mitochondrial</fullName>
    </recommendedName>
</protein>
<proteinExistence type="inferred from homology"/>
<dbReference type="eggNOG" id="KOG4326">
    <property type="taxonomic scope" value="Eukaryota"/>
</dbReference>
<dbReference type="STRING" id="6669.E9FUG9"/>
<evidence type="ECO:0000256" key="14">
    <source>
        <dbReference type="ARBA" id="ARBA00074682"/>
    </source>
</evidence>
<evidence type="ECO:0000256" key="1">
    <source>
        <dbReference type="ARBA" id="ARBA00004273"/>
    </source>
</evidence>
<dbReference type="PANTHER" id="PTHR12427:SF1">
    <property type="entry name" value="ATP SYNTHASE SUBUNIT E, MITOCHONDRIAL"/>
    <property type="match status" value="1"/>
</dbReference>
<evidence type="ECO:0000256" key="10">
    <source>
        <dbReference type="ARBA" id="ARBA00023136"/>
    </source>
</evidence>
<accession>E9FUG9</accession>
<evidence type="ECO:0000256" key="3">
    <source>
        <dbReference type="ARBA" id="ARBA00022448"/>
    </source>
</evidence>
<evidence type="ECO:0000256" key="13">
    <source>
        <dbReference type="ARBA" id="ARBA00064647"/>
    </source>
</evidence>
<evidence type="ECO:0000256" key="11">
    <source>
        <dbReference type="ARBA" id="ARBA00023310"/>
    </source>
</evidence>
<evidence type="ECO:0000256" key="9">
    <source>
        <dbReference type="ARBA" id="ARBA00023128"/>
    </source>
</evidence>
<dbReference type="PANTHER" id="PTHR12427">
    <property type="entry name" value="ATP SYNTHASE E CHAIN, MITOCHONDRIAL"/>
    <property type="match status" value="1"/>
</dbReference>
<evidence type="ECO:0000256" key="15">
    <source>
        <dbReference type="RuleBase" id="RU367005"/>
    </source>
</evidence>
<evidence type="ECO:0000256" key="8">
    <source>
        <dbReference type="ARBA" id="ARBA00023065"/>
    </source>
</evidence>
<organism evidence="16 17">
    <name type="scientific">Daphnia pulex</name>
    <name type="common">Water flea</name>
    <dbReference type="NCBI Taxonomy" id="6669"/>
    <lineage>
        <taxon>Eukaryota</taxon>
        <taxon>Metazoa</taxon>
        <taxon>Ecdysozoa</taxon>
        <taxon>Arthropoda</taxon>
        <taxon>Crustacea</taxon>
        <taxon>Branchiopoda</taxon>
        <taxon>Diplostraca</taxon>
        <taxon>Cladocera</taxon>
        <taxon>Anomopoda</taxon>
        <taxon>Daphniidae</taxon>
        <taxon>Daphnia</taxon>
    </lineage>
</organism>
<keyword evidence="7" id="KW-0007">Acetylation</keyword>
<dbReference type="HOGENOM" id="CLU_180903_1_0_1"/>
<dbReference type="GO" id="GO:0005743">
    <property type="term" value="C:mitochondrial inner membrane"/>
    <property type="evidence" value="ECO:0007669"/>
    <property type="project" value="UniProtKB-SubCell"/>
</dbReference>
<comment type="function">
    <text evidence="12 15">Subunit e, of the mitochondrial membrane ATP synthase complex (F(1)F(0) ATP synthase or Complex V) that produces ATP from ADP in the presence of a proton gradient across the membrane which is generated by electron transport complexes of the respiratory chain. ATP synthase complex consist of a soluble F(1) head domain - the catalytic core - and a membrane F(1) domain - the membrane proton channel. These two domains are linked by a central stalk rotating inside the F(1) region and a stationary peripheral stalk. During catalysis, ATP synthesis in the catalytic domain of F(1) is coupled via a rotary mechanism of the central stalk subunits to proton translocation. In vivo, can only synthesize ATP although its ATP hydrolase activity can be activated artificially in vitro. Part of the complex F(0) domain.</text>
</comment>
<evidence type="ECO:0000256" key="2">
    <source>
        <dbReference type="ARBA" id="ARBA00007333"/>
    </source>
</evidence>
<keyword evidence="5 15" id="KW-0375">Hydrogen ion transport</keyword>
<dbReference type="InParanoid" id="E9FUG9"/>
<dbReference type="GO" id="GO:0045259">
    <property type="term" value="C:proton-transporting ATP synthase complex"/>
    <property type="evidence" value="ECO:0000318"/>
    <property type="project" value="GO_Central"/>
</dbReference>
<dbReference type="Pfam" id="PF05680">
    <property type="entry name" value="ATP-synt_E"/>
    <property type="match status" value="1"/>
</dbReference>
<evidence type="ECO:0000256" key="6">
    <source>
        <dbReference type="ARBA" id="ARBA00022792"/>
    </source>
</evidence>
<dbReference type="EMBL" id="GL732525">
    <property type="protein sequence ID" value="EFX88726.1"/>
    <property type="molecule type" value="Genomic_DNA"/>
</dbReference>
<keyword evidence="4 15" id="KW-0138">CF(0)</keyword>
<keyword evidence="11 15" id="KW-0066">ATP synthesis</keyword>